<dbReference type="AlphaFoldDB" id="A0A1V0URL8"/>
<evidence type="ECO:0000313" key="8">
    <source>
        <dbReference type="Proteomes" id="UP000192727"/>
    </source>
</evidence>
<keyword evidence="4 6" id="KW-1133">Transmembrane helix</keyword>
<keyword evidence="2" id="KW-0813">Transport</keyword>
<protein>
    <submittedName>
        <fullName evidence="7">Amino acid permease</fullName>
    </submittedName>
</protein>
<evidence type="ECO:0000256" key="1">
    <source>
        <dbReference type="ARBA" id="ARBA00004141"/>
    </source>
</evidence>
<keyword evidence="3 6" id="KW-0812">Transmembrane</keyword>
<feature type="transmembrane region" description="Helical" evidence="6">
    <location>
        <begin position="430"/>
        <end position="448"/>
    </location>
</feature>
<feature type="transmembrane region" description="Helical" evidence="6">
    <location>
        <begin position="100"/>
        <end position="124"/>
    </location>
</feature>
<dbReference type="Gene3D" id="1.20.1740.10">
    <property type="entry name" value="Amino acid/polyamine transporter I"/>
    <property type="match status" value="1"/>
</dbReference>
<organism evidence="7 8">
    <name type="scientific">Paenibacillus larvae subsp. pulvifaciens</name>
    <dbReference type="NCBI Taxonomy" id="1477"/>
    <lineage>
        <taxon>Bacteria</taxon>
        <taxon>Bacillati</taxon>
        <taxon>Bacillota</taxon>
        <taxon>Bacilli</taxon>
        <taxon>Bacillales</taxon>
        <taxon>Paenibacillaceae</taxon>
        <taxon>Paenibacillus</taxon>
    </lineage>
</organism>
<sequence length="456" mass="49264">MSSIFKKKQLNVSSLKRNEIEKNLGAFDLILMGIGAVIGTGVLVLTGLVAATDAGPGVIFSFIIAAIVCGLVGLCYAEVSSGIPVSGSAYTYTYIAIGEFVAYLTGWILLAVYALTTATVASGWSGYFVGFLEGLGFHLPEYLVTIPSAGGIINLPACGIVLFITFILSLGTKESKKINNMMVLVKLFIIFLFVVVGFFYVKPSNWSPFLPFGIEGVLNGASAVFFAFLGFDAISTSAEEVKNPQRNLPIGIISSLAVCTLIYIAVCLVMTGVLPYSELNVPDAMAHVLYFVNQNTIAGIISIGAIVGIMAVILAYIYAATRVFFAMSRDGLLPKSFSTVSRRTNAPTFSVWIIGTIIILITGFIDLKSLANLSNIGALIAFILVSICTIILRKKHPEIQSGFKVPFMPILPIIAILFCLFLLINLPIFTWLYFGIWLCIGTGVYFFYSRKHTILK</sequence>
<feature type="transmembrane region" description="Helical" evidence="6">
    <location>
        <begin position="371"/>
        <end position="393"/>
    </location>
</feature>
<dbReference type="PIRSF" id="PIRSF006060">
    <property type="entry name" value="AA_transporter"/>
    <property type="match status" value="1"/>
</dbReference>
<dbReference type="PANTHER" id="PTHR43243:SF4">
    <property type="entry name" value="CATIONIC AMINO ACID TRANSPORTER 4"/>
    <property type="match status" value="1"/>
</dbReference>
<feature type="transmembrane region" description="Helical" evidence="6">
    <location>
        <begin position="405"/>
        <end position="424"/>
    </location>
</feature>
<proteinExistence type="predicted"/>
<reference evidence="7 8" key="1">
    <citation type="submission" date="2017-03" db="EMBL/GenBank/DDBJ databases">
        <title>Paenibacillus larvae genome sequencing.</title>
        <authorList>
            <person name="Dingman D.W."/>
        </authorList>
    </citation>
    <scope>NUCLEOTIDE SEQUENCE [LARGE SCALE GENOMIC DNA]</scope>
    <source>
        <strain evidence="7 8">SAG 10367</strain>
    </source>
</reference>
<keyword evidence="5 6" id="KW-0472">Membrane</keyword>
<feature type="transmembrane region" description="Helical" evidence="6">
    <location>
        <begin position="144"/>
        <end position="171"/>
    </location>
</feature>
<evidence type="ECO:0000256" key="6">
    <source>
        <dbReference type="SAM" id="Phobius"/>
    </source>
</evidence>
<evidence type="ECO:0000256" key="4">
    <source>
        <dbReference type="ARBA" id="ARBA00022989"/>
    </source>
</evidence>
<feature type="transmembrane region" description="Helical" evidence="6">
    <location>
        <begin position="297"/>
        <end position="325"/>
    </location>
</feature>
<evidence type="ECO:0000256" key="3">
    <source>
        <dbReference type="ARBA" id="ARBA00022692"/>
    </source>
</evidence>
<name>A0A1V0URL8_9BACL</name>
<dbReference type="PANTHER" id="PTHR43243">
    <property type="entry name" value="INNER MEMBRANE TRANSPORTER YGJI-RELATED"/>
    <property type="match status" value="1"/>
</dbReference>
<feature type="transmembrane region" description="Helical" evidence="6">
    <location>
        <begin position="26"/>
        <end position="51"/>
    </location>
</feature>
<dbReference type="Proteomes" id="UP000192727">
    <property type="component" value="Chromosome"/>
</dbReference>
<evidence type="ECO:0000256" key="2">
    <source>
        <dbReference type="ARBA" id="ARBA00022448"/>
    </source>
</evidence>
<feature type="transmembrane region" description="Helical" evidence="6">
    <location>
        <begin position="250"/>
        <end position="277"/>
    </location>
</feature>
<gene>
    <name evidence="7" type="ORF">B7C51_07895</name>
</gene>
<feature type="transmembrane region" description="Helical" evidence="6">
    <location>
        <begin position="57"/>
        <end position="79"/>
    </location>
</feature>
<feature type="transmembrane region" description="Helical" evidence="6">
    <location>
        <begin position="183"/>
        <end position="201"/>
    </location>
</feature>
<dbReference type="Pfam" id="PF13520">
    <property type="entry name" value="AA_permease_2"/>
    <property type="match status" value="1"/>
</dbReference>
<feature type="transmembrane region" description="Helical" evidence="6">
    <location>
        <begin position="346"/>
        <end position="365"/>
    </location>
</feature>
<accession>A0A1V0URL8</accession>
<dbReference type="GO" id="GO:0016020">
    <property type="term" value="C:membrane"/>
    <property type="evidence" value="ECO:0007669"/>
    <property type="project" value="UniProtKB-SubCell"/>
</dbReference>
<evidence type="ECO:0000256" key="5">
    <source>
        <dbReference type="ARBA" id="ARBA00023136"/>
    </source>
</evidence>
<dbReference type="EMBL" id="CP020557">
    <property type="protein sequence ID" value="ARF67771.1"/>
    <property type="molecule type" value="Genomic_DNA"/>
</dbReference>
<comment type="subcellular location">
    <subcellularLocation>
        <location evidence="1">Membrane</location>
        <topology evidence="1">Multi-pass membrane protein</topology>
    </subcellularLocation>
</comment>
<dbReference type="InterPro" id="IPR002293">
    <property type="entry name" value="AA/rel_permease1"/>
</dbReference>
<dbReference type="RefSeq" id="WP_023483532.1">
    <property type="nucleotide sequence ID" value="NZ_CP020557.1"/>
</dbReference>
<dbReference type="GO" id="GO:0015171">
    <property type="term" value="F:amino acid transmembrane transporter activity"/>
    <property type="evidence" value="ECO:0007669"/>
    <property type="project" value="TreeGrafter"/>
</dbReference>
<evidence type="ECO:0000313" key="7">
    <source>
        <dbReference type="EMBL" id="ARF67771.1"/>
    </source>
</evidence>